<dbReference type="Gene3D" id="2.60.120.1140">
    <property type="entry name" value="Protein of unknown function DUF192"/>
    <property type="match status" value="1"/>
</dbReference>
<gene>
    <name evidence="1" type="ORF">A2024_08350</name>
</gene>
<reference evidence="1 2" key="1">
    <citation type="journal article" date="2016" name="Nat. Commun.">
        <title>Thousands of microbial genomes shed light on interconnected biogeochemical processes in an aquifer system.</title>
        <authorList>
            <person name="Anantharaman K."/>
            <person name="Brown C.T."/>
            <person name="Hug L.A."/>
            <person name="Sharon I."/>
            <person name="Castelle C.J."/>
            <person name="Probst A.J."/>
            <person name="Thomas B.C."/>
            <person name="Singh A."/>
            <person name="Wilkins M.J."/>
            <person name="Karaoz U."/>
            <person name="Brodie E.L."/>
            <person name="Williams K.H."/>
            <person name="Hubbard S.S."/>
            <person name="Banfield J.F."/>
        </authorList>
    </citation>
    <scope>NUCLEOTIDE SEQUENCE [LARGE SCALE GENOMIC DNA]</scope>
</reference>
<organism evidence="1 2">
    <name type="scientific">Candidatus Edwardsbacteria bacterium GWF2_54_11</name>
    <dbReference type="NCBI Taxonomy" id="1817851"/>
    <lineage>
        <taxon>Bacteria</taxon>
        <taxon>Candidatus Edwardsiibacteriota</taxon>
    </lineage>
</organism>
<comment type="caution">
    <text evidence="1">The sequence shown here is derived from an EMBL/GenBank/DDBJ whole genome shotgun (WGS) entry which is preliminary data.</text>
</comment>
<evidence type="ECO:0008006" key="3">
    <source>
        <dbReference type="Google" id="ProtNLM"/>
    </source>
</evidence>
<dbReference type="InterPro" id="IPR003795">
    <property type="entry name" value="DUF192"/>
</dbReference>
<name>A0A1F5R4A9_9BACT</name>
<dbReference type="EMBL" id="MFFM01000042">
    <property type="protein sequence ID" value="OGF09290.1"/>
    <property type="molecule type" value="Genomic_DNA"/>
</dbReference>
<dbReference type="InterPro" id="IPR038695">
    <property type="entry name" value="Saro_0823-like_sf"/>
</dbReference>
<dbReference type="Proteomes" id="UP000177230">
    <property type="component" value="Unassembled WGS sequence"/>
</dbReference>
<proteinExistence type="predicted"/>
<sequence>MPGDEGMLFIFEYPQMQSFWMRNTYLPLDIAFISEQGVIINILTMKPLDEGPRYRSLAPALYVIEANAGWFGQNGIKAGDQVRF</sequence>
<evidence type="ECO:0000313" key="2">
    <source>
        <dbReference type="Proteomes" id="UP000177230"/>
    </source>
</evidence>
<evidence type="ECO:0000313" key="1">
    <source>
        <dbReference type="EMBL" id="OGF09290.1"/>
    </source>
</evidence>
<dbReference type="PANTHER" id="PTHR37953">
    <property type="entry name" value="UPF0127 PROTEIN MJ1496"/>
    <property type="match status" value="1"/>
</dbReference>
<dbReference type="AlphaFoldDB" id="A0A1F5R4A9"/>
<dbReference type="PANTHER" id="PTHR37953:SF1">
    <property type="entry name" value="UPF0127 PROTEIN MJ1496"/>
    <property type="match status" value="1"/>
</dbReference>
<dbReference type="Pfam" id="PF02643">
    <property type="entry name" value="DUF192"/>
    <property type="match status" value="1"/>
</dbReference>
<accession>A0A1F5R4A9</accession>
<protein>
    <recommendedName>
        <fullName evidence="3">DUF192 domain-containing protein</fullName>
    </recommendedName>
</protein>